<dbReference type="Gene3D" id="3.40.720.10">
    <property type="entry name" value="Alkaline Phosphatase, subunit A"/>
    <property type="match status" value="1"/>
</dbReference>
<accession>A0ABW6BWP1</accession>
<protein>
    <submittedName>
        <fullName evidence="2">Alkaline phosphatase family protein</fullName>
    </submittedName>
</protein>
<dbReference type="PANTHER" id="PTHR10151:SF120">
    <property type="entry name" value="BIS(5'-ADENOSYL)-TRIPHOSPHATASE"/>
    <property type="match status" value="1"/>
</dbReference>
<keyword evidence="3" id="KW-1185">Reference proteome</keyword>
<evidence type="ECO:0000313" key="2">
    <source>
        <dbReference type="EMBL" id="MFD3001357.1"/>
    </source>
</evidence>
<name>A0ABW6BWP1_9BACT</name>
<dbReference type="PANTHER" id="PTHR10151">
    <property type="entry name" value="ECTONUCLEOTIDE PYROPHOSPHATASE/PHOSPHODIESTERASE"/>
    <property type="match status" value="1"/>
</dbReference>
<keyword evidence="1" id="KW-0732">Signal</keyword>
<dbReference type="Pfam" id="PF01663">
    <property type="entry name" value="Phosphodiest"/>
    <property type="match status" value="1"/>
</dbReference>
<dbReference type="Proteomes" id="UP001597641">
    <property type="component" value="Unassembled WGS sequence"/>
</dbReference>
<gene>
    <name evidence="2" type="ORF">ACFS7Z_13365</name>
</gene>
<dbReference type="InterPro" id="IPR002591">
    <property type="entry name" value="Phosphodiest/P_Trfase"/>
</dbReference>
<comment type="caution">
    <text evidence="2">The sequence shown here is derived from an EMBL/GenBank/DDBJ whole genome shotgun (WGS) entry which is preliminary data.</text>
</comment>
<dbReference type="InterPro" id="IPR017850">
    <property type="entry name" value="Alkaline_phosphatase_core_sf"/>
</dbReference>
<reference evidence="3" key="1">
    <citation type="journal article" date="2019" name="Int. J. Syst. Evol. Microbiol.">
        <title>The Global Catalogue of Microorganisms (GCM) 10K type strain sequencing project: providing services to taxonomists for standard genome sequencing and annotation.</title>
        <authorList>
            <consortium name="The Broad Institute Genomics Platform"/>
            <consortium name="The Broad Institute Genome Sequencing Center for Infectious Disease"/>
            <person name="Wu L."/>
            <person name="Ma J."/>
        </authorList>
    </citation>
    <scope>NUCLEOTIDE SEQUENCE [LARGE SCALE GENOMIC DNA]</scope>
    <source>
        <strain evidence="3">KCTC 23984</strain>
    </source>
</reference>
<dbReference type="SUPFAM" id="SSF53649">
    <property type="entry name" value="Alkaline phosphatase-like"/>
    <property type="match status" value="1"/>
</dbReference>
<organism evidence="2 3">
    <name type="scientific">Pontibacter toksunensis</name>
    <dbReference type="NCBI Taxonomy" id="1332631"/>
    <lineage>
        <taxon>Bacteria</taxon>
        <taxon>Pseudomonadati</taxon>
        <taxon>Bacteroidota</taxon>
        <taxon>Cytophagia</taxon>
        <taxon>Cytophagales</taxon>
        <taxon>Hymenobacteraceae</taxon>
        <taxon>Pontibacter</taxon>
    </lineage>
</organism>
<evidence type="ECO:0000313" key="3">
    <source>
        <dbReference type="Proteomes" id="UP001597641"/>
    </source>
</evidence>
<feature type="signal peptide" evidence="1">
    <location>
        <begin position="1"/>
        <end position="22"/>
    </location>
</feature>
<dbReference type="CDD" id="cd16018">
    <property type="entry name" value="Enpp"/>
    <property type="match status" value="1"/>
</dbReference>
<dbReference type="EMBL" id="JBHUOX010000009">
    <property type="protein sequence ID" value="MFD3001357.1"/>
    <property type="molecule type" value="Genomic_DNA"/>
</dbReference>
<feature type="chain" id="PRO_5047345254" evidence="1">
    <location>
        <begin position="23"/>
        <end position="450"/>
    </location>
</feature>
<evidence type="ECO:0000256" key="1">
    <source>
        <dbReference type="SAM" id="SignalP"/>
    </source>
</evidence>
<sequence length="450" mass="48270">MQRFAITALLSAVCFFNCFGQAAKHVVIISIDGFRPEFYKDPSWATPNLKKLAASGVYADGVRGVFPSVTYPSHTTIITGAMPAKHGIYYNSPFEPEGQTGRWYWEENLIKTETLWDAVHEAGLKSASVAWPVSAGAPIDYNIPEVWSLDKKVDRLAPIRQQATPAGLFEEIELNATGKLTPDDLNSDYMSTDENGSRMAAYLIKKHKPNLLTLHLYCVDHAAHGEGRYGEHVSAAVATADRAIGNILEAIEKAGIKDSTAIIITGDHGFVDIHTSMAPNVWLSGRGLAGTDGADWKAKFHTSGAAAFLMLKNKGDKRTLSEVRATLESLPESQKKLFRVVERAELDKIGADPAAVLALAPVKGVAMSSAVDGEPLRPAKGGTHGFFPDFDEIQTGFIGAGAGFSKGVVLPVMGLEDIAPVVAELLGLPFKAPDGVLYPGLLTKEAKSAL</sequence>
<dbReference type="RefSeq" id="WP_377485323.1">
    <property type="nucleotide sequence ID" value="NZ_JBHUOX010000009.1"/>
</dbReference>
<proteinExistence type="predicted"/>